<evidence type="ECO:0000313" key="7">
    <source>
        <dbReference type="EMBL" id="CAK0893131.1"/>
    </source>
</evidence>
<evidence type="ECO:0000256" key="4">
    <source>
        <dbReference type="ARBA" id="ARBA00023136"/>
    </source>
</evidence>
<dbReference type="InterPro" id="IPR005821">
    <property type="entry name" value="Ion_trans_dom"/>
</dbReference>
<name>A0ABN9X1Q3_9DINO</name>
<dbReference type="Proteomes" id="UP001189429">
    <property type="component" value="Unassembled WGS sequence"/>
</dbReference>
<sequence length="517" mass="56683">MEASEVAADMKVVEFPDRPPPRQATPSVAFANGPHNVPDEDDPVMLATDPVEDRRRAGRGAFRSVAFADDLRTAPGPRARRGGPGRVRVAALGAAGGAHRRGQGPALEAHRDGRRAGGPGVRCSARAAPEPAEGLRGPPRAPQPEGAARGGAGHGQCGPGWLRPARVRGLARGRRCGRCHHQVGERGGGAIIGGSASRGGTVRKPRDTAALSERRAKRSEPASSAESGSLHWGSTMKTTTTANRLFRPSRIKSGIKNDSFEFKLRLLVKSNQFEVFSAIVVIVNTVFASLEVQYQSFQLGHDLGYRWYSTNSKDTWPGADTLFEVMDYWCGVMLTIEVLLKGVAYRLEFCQDSWNVIDLVVTVFWYTEVVGQSVIPLDTSVLRMGRMVRLFRLLKLAKRIHGFDSMYLMTTAIRGSLSSLAWSCCLLSLFQVVVALCVNSVLATWYFNKDYPVEEQRIVFEYWGSFSRALLTTFEMTLADFPEPCRMLSEFVNEWFAVFFVAHKLTIGFATVAGGLV</sequence>
<evidence type="ECO:0000259" key="6">
    <source>
        <dbReference type="Pfam" id="PF00520"/>
    </source>
</evidence>
<evidence type="ECO:0000256" key="5">
    <source>
        <dbReference type="SAM" id="MobiDB-lite"/>
    </source>
</evidence>
<feature type="compositionally biased region" description="Basic and acidic residues" evidence="5">
    <location>
        <begin position="11"/>
        <end position="20"/>
    </location>
</feature>
<evidence type="ECO:0000256" key="2">
    <source>
        <dbReference type="ARBA" id="ARBA00022692"/>
    </source>
</evidence>
<feature type="region of interest" description="Disordered" evidence="5">
    <location>
        <begin position="94"/>
        <end position="160"/>
    </location>
</feature>
<proteinExistence type="predicted"/>
<keyword evidence="8" id="KW-1185">Reference proteome</keyword>
<dbReference type="Pfam" id="PF00520">
    <property type="entry name" value="Ion_trans"/>
    <property type="match status" value="1"/>
</dbReference>
<dbReference type="EMBL" id="CAUYUJ010019715">
    <property type="protein sequence ID" value="CAK0893131.1"/>
    <property type="molecule type" value="Genomic_DNA"/>
</dbReference>
<evidence type="ECO:0000256" key="3">
    <source>
        <dbReference type="ARBA" id="ARBA00022989"/>
    </source>
</evidence>
<evidence type="ECO:0000313" key="8">
    <source>
        <dbReference type="Proteomes" id="UP001189429"/>
    </source>
</evidence>
<keyword evidence="2" id="KW-0812">Transmembrane</keyword>
<feature type="domain" description="Ion transport" evidence="6">
    <location>
        <begin position="273"/>
        <end position="504"/>
    </location>
</feature>
<dbReference type="InterPro" id="IPR027359">
    <property type="entry name" value="Volt_channel_dom_sf"/>
</dbReference>
<evidence type="ECO:0000256" key="1">
    <source>
        <dbReference type="ARBA" id="ARBA00004141"/>
    </source>
</evidence>
<organism evidence="7 8">
    <name type="scientific">Prorocentrum cordatum</name>
    <dbReference type="NCBI Taxonomy" id="2364126"/>
    <lineage>
        <taxon>Eukaryota</taxon>
        <taxon>Sar</taxon>
        <taxon>Alveolata</taxon>
        <taxon>Dinophyceae</taxon>
        <taxon>Prorocentrales</taxon>
        <taxon>Prorocentraceae</taxon>
        <taxon>Prorocentrum</taxon>
    </lineage>
</organism>
<keyword evidence="3" id="KW-1133">Transmembrane helix</keyword>
<reference evidence="7" key="1">
    <citation type="submission" date="2023-10" db="EMBL/GenBank/DDBJ databases">
        <authorList>
            <person name="Chen Y."/>
            <person name="Shah S."/>
            <person name="Dougan E. K."/>
            <person name="Thang M."/>
            <person name="Chan C."/>
        </authorList>
    </citation>
    <scope>NUCLEOTIDE SEQUENCE [LARGE SCALE GENOMIC DNA]</scope>
</reference>
<feature type="region of interest" description="Disordered" evidence="5">
    <location>
        <begin position="1"/>
        <end position="44"/>
    </location>
</feature>
<feature type="region of interest" description="Disordered" evidence="5">
    <location>
        <begin position="180"/>
        <end position="234"/>
    </location>
</feature>
<dbReference type="SUPFAM" id="SSF81324">
    <property type="entry name" value="Voltage-gated potassium channels"/>
    <property type="match status" value="1"/>
</dbReference>
<keyword evidence="4" id="KW-0472">Membrane</keyword>
<comment type="caution">
    <text evidence="7">The sequence shown here is derived from an EMBL/GenBank/DDBJ whole genome shotgun (WGS) entry which is preliminary data.</text>
</comment>
<gene>
    <name evidence="7" type="ORF">PCOR1329_LOCUS72581</name>
</gene>
<feature type="compositionally biased region" description="Basic and acidic residues" evidence="5">
    <location>
        <begin position="204"/>
        <end position="220"/>
    </location>
</feature>
<comment type="subcellular location">
    <subcellularLocation>
        <location evidence="1">Membrane</location>
        <topology evidence="1">Multi-pass membrane protein</topology>
    </subcellularLocation>
</comment>
<dbReference type="Gene3D" id="1.20.120.350">
    <property type="entry name" value="Voltage-gated potassium channels. Chain C"/>
    <property type="match status" value="1"/>
</dbReference>
<accession>A0ABN9X1Q3</accession>
<dbReference type="PANTHER" id="PTHR10037:SF62">
    <property type="entry name" value="SODIUM CHANNEL PROTEIN 60E"/>
    <property type="match status" value="1"/>
</dbReference>
<dbReference type="InterPro" id="IPR043203">
    <property type="entry name" value="VGCC_Ca_Na"/>
</dbReference>
<feature type="compositionally biased region" description="Gly residues" evidence="5">
    <location>
        <begin position="148"/>
        <end position="158"/>
    </location>
</feature>
<dbReference type="PANTHER" id="PTHR10037">
    <property type="entry name" value="VOLTAGE-GATED CATION CHANNEL CALCIUM AND SODIUM"/>
    <property type="match status" value="1"/>
</dbReference>
<protein>
    <recommendedName>
        <fullName evidence="6">Ion transport domain-containing protein</fullName>
    </recommendedName>
</protein>